<dbReference type="InterPro" id="IPR036250">
    <property type="entry name" value="AcylCo_DH-like_C"/>
</dbReference>
<dbReference type="EMBL" id="FOCP01000001">
    <property type="protein sequence ID" value="SEM69660.1"/>
    <property type="molecule type" value="Genomic_DNA"/>
</dbReference>
<proteinExistence type="inferred from homology"/>
<dbReference type="Pfam" id="PF02771">
    <property type="entry name" value="Acyl-CoA_dh_N"/>
    <property type="match status" value="1"/>
</dbReference>
<dbReference type="Gene3D" id="1.10.540.10">
    <property type="entry name" value="Acyl-CoA dehydrogenase/oxidase, N-terminal domain"/>
    <property type="match status" value="1"/>
</dbReference>
<evidence type="ECO:0000256" key="4">
    <source>
        <dbReference type="ARBA" id="ARBA00022827"/>
    </source>
</evidence>
<protein>
    <submittedName>
        <fullName evidence="10">Acyl-CoA dehydrogenase</fullName>
    </submittedName>
</protein>
<dbReference type="Gene3D" id="1.20.140.10">
    <property type="entry name" value="Butyryl-CoA Dehydrogenase, subunit A, domain 3"/>
    <property type="match status" value="1"/>
</dbReference>
<organism evidence="10 11">
    <name type="scientific">Nitrosomonas marina</name>
    <dbReference type="NCBI Taxonomy" id="917"/>
    <lineage>
        <taxon>Bacteria</taxon>
        <taxon>Pseudomonadati</taxon>
        <taxon>Pseudomonadota</taxon>
        <taxon>Betaproteobacteria</taxon>
        <taxon>Nitrosomonadales</taxon>
        <taxon>Nitrosomonadaceae</taxon>
        <taxon>Nitrosomonas</taxon>
    </lineage>
</organism>
<dbReference type="InterPro" id="IPR037069">
    <property type="entry name" value="AcylCoA_DH/ox_N_sf"/>
</dbReference>
<evidence type="ECO:0000259" key="7">
    <source>
        <dbReference type="Pfam" id="PF00441"/>
    </source>
</evidence>
<evidence type="ECO:0000259" key="8">
    <source>
        <dbReference type="Pfam" id="PF02770"/>
    </source>
</evidence>
<dbReference type="Pfam" id="PF02770">
    <property type="entry name" value="Acyl-CoA_dh_M"/>
    <property type="match status" value="1"/>
</dbReference>
<evidence type="ECO:0000313" key="11">
    <source>
        <dbReference type="Proteomes" id="UP000199459"/>
    </source>
</evidence>
<accession>A0A1H8AG01</accession>
<evidence type="ECO:0000256" key="3">
    <source>
        <dbReference type="ARBA" id="ARBA00022630"/>
    </source>
</evidence>
<keyword evidence="5 6" id="KW-0560">Oxidoreductase</keyword>
<dbReference type="Pfam" id="PF00441">
    <property type="entry name" value="Acyl-CoA_dh_1"/>
    <property type="match status" value="1"/>
</dbReference>
<dbReference type="InterPro" id="IPR046373">
    <property type="entry name" value="Acyl-CoA_Oxase/DH_mid-dom_sf"/>
</dbReference>
<dbReference type="GO" id="GO:0005737">
    <property type="term" value="C:cytoplasm"/>
    <property type="evidence" value="ECO:0007669"/>
    <property type="project" value="TreeGrafter"/>
</dbReference>
<dbReference type="SUPFAM" id="SSF56645">
    <property type="entry name" value="Acyl-CoA dehydrogenase NM domain-like"/>
    <property type="match status" value="1"/>
</dbReference>
<dbReference type="Proteomes" id="UP000199459">
    <property type="component" value="Unassembled WGS sequence"/>
</dbReference>
<evidence type="ECO:0000256" key="2">
    <source>
        <dbReference type="ARBA" id="ARBA00009347"/>
    </source>
</evidence>
<dbReference type="InterPro" id="IPR009075">
    <property type="entry name" value="AcylCo_DH/oxidase_C"/>
</dbReference>
<name>A0A1H8AG01_9PROT</name>
<evidence type="ECO:0000259" key="9">
    <source>
        <dbReference type="Pfam" id="PF02771"/>
    </source>
</evidence>
<keyword evidence="4 6" id="KW-0274">FAD</keyword>
<evidence type="ECO:0000256" key="1">
    <source>
        <dbReference type="ARBA" id="ARBA00001974"/>
    </source>
</evidence>
<dbReference type="InterPro" id="IPR050741">
    <property type="entry name" value="Acyl-CoA_dehydrogenase"/>
</dbReference>
<dbReference type="PANTHER" id="PTHR48083">
    <property type="entry name" value="MEDIUM-CHAIN SPECIFIC ACYL-COA DEHYDROGENASE, MITOCHONDRIAL-RELATED"/>
    <property type="match status" value="1"/>
</dbReference>
<comment type="similarity">
    <text evidence="2 6">Belongs to the acyl-CoA dehydrogenase family.</text>
</comment>
<gene>
    <name evidence="10" type="ORF">SAMN05216325_101128</name>
</gene>
<feature type="domain" description="Acyl-CoA dehydrogenase/oxidase N-terminal" evidence="9">
    <location>
        <begin position="16"/>
        <end position="125"/>
    </location>
</feature>
<dbReference type="Gene3D" id="2.40.110.10">
    <property type="entry name" value="Butyryl-CoA Dehydrogenase, subunit A, domain 2"/>
    <property type="match status" value="1"/>
</dbReference>
<dbReference type="RefSeq" id="WP_245738772.1">
    <property type="nucleotide sequence ID" value="NZ_FOCP01000001.1"/>
</dbReference>
<dbReference type="InterPro" id="IPR006091">
    <property type="entry name" value="Acyl-CoA_Oxase/DH_mid-dom"/>
</dbReference>
<dbReference type="CDD" id="cd00567">
    <property type="entry name" value="ACAD"/>
    <property type="match status" value="1"/>
</dbReference>
<evidence type="ECO:0000313" key="10">
    <source>
        <dbReference type="EMBL" id="SEM69660.1"/>
    </source>
</evidence>
<dbReference type="InterPro" id="IPR009100">
    <property type="entry name" value="AcylCoA_DH/oxidase_NM_dom_sf"/>
</dbReference>
<evidence type="ECO:0000256" key="6">
    <source>
        <dbReference type="RuleBase" id="RU362125"/>
    </source>
</evidence>
<keyword evidence="3 6" id="KW-0285">Flavoprotein</keyword>
<sequence>MLSEIEKKEPATLAKSLSNEVRNFVDDMIIPNEQRLSSKGRHSSELLTKLTNEARSAGLWGLFYPLEYGGKIDSLESYLIVAEQEGRTVFSHEIFGSHTALDARMLQRFGNKTIHTKFLRPMATGNALPCYAMTEPDHSGSIPGLINAKARLSGGNWYINGRKWFVSNASDATFATVLVRTTDDEVDIRKTLSMIIVPVESKGFRIERQITVMESTLKQSEISFNEVKVPESNLLGICGDGINMMNQRLGVGRLLRSMHWVGLAQRCLDMMGARIHSRRGLTARLQEKQLVRQHMAKAYHAIASAREMIRVAARGVDTQCSSNIEINTAKMAASQALCIASDSAVQVFGAEGVSELTPLSNIMRIARTTRILDGTDESLISSVGRQLIDFYQQQSAYHFN</sequence>
<feature type="domain" description="Acyl-CoA oxidase/dehydrogenase middle" evidence="8">
    <location>
        <begin position="130"/>
        <end position="227"/>
    </location>
</feature>
<dbReference type="SUPFAM" id="SSF47203">
    <property type="entry name" value="Acyl-CoA dehydrogenase C-terminal domain-like"/>
    <property type="match status" value="1"/>
</dbReference>
<evidence type="ECO:0000256" key="5">
    <source>
        <dbReference type="ARBA" id="ARBA00023002"/>
    </source>
</evidence>
<dbReference type="GO" id="GO:0050660">
    <property type="term" value="F:flavin adenine dinucleotide binding"/>
    <property type="evidence" value="ECO:0007669"/>
    <property type="project" value="InterPro"/>
</dbReference>
<comment type="cofactor">
    <cofactor evidence="1 6">
        <name>FAD</name>
        <dbReference type="ChEBI" id="CHEBI:57692"/>
    </cofactor>
</comment>
<feature type="domain" description="Acyl-CoA dehydrogenase/oxidase C-terminal" evidence="7">
    <location>
        <begin position="239"/>
        <end position="387"/>
    </location>
</feature>
<dbReference type="InterPro" id="IPR013786">
    <property type="entry name" value="AcylCoA_DH/ox_N"/>
</dbReference>
<dbReference type="AlphaFoldDB" id="A0A1H8AG01"/>
<reference evidence="10 11" key="1">
    <citation type="submission" date="2016-10" db="EMBL/GenBank/DDBJ databases">
        <authorList>
            <person name="de Groot N.N."/>
        </authorList>
    </citation>
    <scope>NUCLEOTIDE SEQUENCE [LARGE SCALE GENOMIC DNA]</scope>
    <source>
        <strain evidence="10 11">Nm22</strain>
    </source>
</reference>
<dbReference type="GO" id="GO:0033539">
    <property type="term" value="P:fatty acid beta-oxidation using acyl-CoA dehydrogenase"/>
    <property type="evidence" value="ECO:0007669"/>
    <property type="project" value="TreeGrafter"/>
</dbReference>
<dbReference type="GO" id="GO:0003995">
    <property type="term" value="F:acyl-CoA dehydrogenase activity"/>
    <property type="evidence" value="ECO:0007669"/>
    <property type="project" value="TreeGrafter"/>
</dbReference>